<keyword evidence="2" id="KW-1185">Reference proteome</keyword>
<evidence type="ECO:0000313" key="1">
    <source>
        <dbReference type="EMBL" id="RAS48644.1"/>
    </source>
</evidence>
<name>A0ABX9DXB7_9BACT</name>
<evidence type="ECO:0000313" key="2">
    <source>
        <dbReference type="Proteomes" id="UP000249852"/>
    </source>
</evidence>
<sequence>MFLKRNIVTLLLKIHQQKVHFNDYFTSKDDISQQF</sequence>
<protein>
    <submittedName>
        <fullName evidence="1">Uncharacterized protein</fullName>
    </submittedName>
</protein>
<comment type="caution">
    <text evidence="1">The sequence shown here is derived from an EMBL/GenBank/DDBJ whole genome shotgun (WGS) entry which is preliminary data.</text>
</comment>
<reference evidence="1 2" key="1">
    <citation type="submission" date="2018-06" db="EMBL/GenBank/DDBJ databases">
        <title>Genomic Encyclopedia of Archaeal and Bacterial Type Strains, Phase II (KMG-II): from individual species to whole genera.</title>
        <authorList>
            <person name="Goeker M."/>
        </authorList>
    </citation>
    <scope>NUCLEOTIDE SEQUENCE [LARGE SCALE GENOMIC DNA]</scope>
    <source>
        <strain evidence="1 2">DSM 18710</strain>
    </source>
</reference>
<organism evidence="1 2">
    <name type="scientific">Prevotella pallens</name>
    <dbReference type="NCBI Taxonomy" id="60133"/>
    <lineage>
        <taxon>Bacteria</taxon>
        <taxon>Pseudomonadati</taxon>
        <taxon>Bacteroidota</taxon>
        <taxon>Bacteroidia</taxon>
        <taxon>Bacteroidales</taxon>
        <taxon>Prevotellaceae</taxon>
        <taxon>Prevotella</taxon>
    </lineage>
</organism>
<proteinExistence type="predicted"/>
<gene>
    <name evidence="1" type="ORF">BC673_101190</name>
</gene>
<accession>A0ABX9DXB7</accession>
<dbReference type="EMBL" id="QLTQ01000001">
    <property type="protein sequence ID" value="RAS48644.1"/>
    <property type="molecule type" value="Genomic_DNA"/>
</dbReference>
<dbReference type="Proteomes" id="UP000249852">
    <property type="component" value="Unassembled WGS sequence"/>
</dbReference>